<accession>A0A6H1ZW79</accession>
<name>A0A6H1ZW79_9ZZZZ</name>
<dbReference type="EMBL" id="MT144786">
    <property type="protein sequence ID" value="QJH99388.1"/>
    <property type="molecule type" value="Genomic_DNA"/>
</dbReference>
<evidence type="ECO:0000313" key="1">
    <source>
        <dbReference type="EMBL" id="QJA52183.1"/>
    </source>
</evidence>
<proteinExistence type="predicted"/>
<reference evidence="1" key="1">
    <citation type="submission" date="2020-03" db="EMBL/GenBank/DDBJ databases">
        <title>The deep terrestrial virosphere.</title>
        <authorList>
            <person name="Holmfeldt K."/>
            <person name="Nilsson E."/>
            <person name="Simone D."/>
            <person name="Lopez-Fernandez M."/>
            <person name="Wu X."/>
            <person name="de Brujin I."/>
            <person name="Lundin D."/>
            <person name="Andersson A."/>
            <person name="Bertilsson S."/>
            <person name="Dopson M."/>
        </authorList>
    </citation>
    <scope>NUCLEOTIDE SEQUENCE</scope>
    <source>
        <strain evidence="1">TM448A02524</strain>
        <strain evidence="2">TM448B01577</strain>
    </source>
</reference>
<protein>
    <submittedName>
        <fullName evidence="1">Uncharacterized protein</fullName>
    </submittedName>
</protein>
<dbReference type="EMBL" id="MT144320">
    <property type="protein sequence ID" value="QJA52183.1"/>
    <property type="molecule type" value="Genomic_DNA"/>
</dbReference>
<gene>
    <name evidence="1" type="ORF">TM448A02524_0004</name>
    <name evidence="2" type="ORF">TM448B01577_0007</name>
</gene>
<organism evidence="1">
    <name type="scientific">viral metagenome</name>
    <dbReference type="NCBI Taxonomy" id="1070528"/>
    <lineage>
        <taxon>unclassified sequences</taxon>
        <taxon>metagenomes</taxon>
        <taxon>organismal metagenomes</taxon>
    </lineage>
</organism>
<sequence length="60" mass="6837">METRLMPDLEPDDEDDCPFVIVAIIYPGEKGPFAGPWGEGPVKLEVVILWPLLFRLFHNI</sequence>
<dbReference type="AlphaFoldDB" id="A0A6H1ZW79"/>
<evidence type="ECO:0000313" key="2">
    <source>
        <dbReference type="EMBL" id="QJH99388.1"/>
    </source>
</evidence>